<dbReference type="InterPro" id="IPR027417">
    <property type="entry name" value="P-loop_NTPase"/>
</dbReference>
<keyword evidence="3" id="KW-1185">Reference proteome</keyword>
<proteinExistence type="predicted"/>
<feature type="domain" description="NACHT" evidence="1">
    <location>
        <begin position="270"/>
        <end position="372"/>
    </location>
</feature>
<dbReference type="EMBL" id="AP013070">
    <property type="protein sequence ID" value="BAN54848.1"/>
    <property type="molecule type" value="Genomic_DNA"/>
</dbReference>
<accession>A0ABN5UM33</accession>
<reference evidence="2 3" key="1">
    <citation type="journal article" date="2014" name="Genome Announc.">
        <title>The Complete Genome Sequence of Pseudomonas putida NBRC 14164T Confirms High Intraspecies Variation.</title>
        <authorList>
            <person name="Ohji S."/>
            <person name="Yamazoe A."/>
            <person name="Hosoyama A."/>
            <person name="Tsuchikane K."/>
            <person name="Ezaki T."/>
            <person name="Fujita N."/>
        </authorList>
    </citation>
    <scope>NUCLEOTIDE SEQUENCE [LARGE SCALE GENOMIC DNA]</scope>
    <source>
        <strain evidence="2 3">NBRC 14164</strain>
    </source>
</reference>
<name>A0ABN5UM33_PSEPU</name>
<dbReference type="Pfam" id="PF05729">
    <property type="entry name" value="NACHT"/>
    <property type="match status" value="1"/>
</dbReference>
<sequence>MMTENIKNTAITAAGYIYQNRQGLRVLCDWLDAPSRYAMVKFECDVEADAPMGLDDIVVERSDGMQDLKQVKFTANPDAHPLSWDWLLEKSGKTERSRSMLKKWYDAYRSLDPARIGEISLLTNRRPDAEIEVCLSNGKIDFSKVVGPRRAALIAELGDENDCKKFLDQLQITHSDKGYETLEHEIDARLRAHGTPEGIAVLKTLALNWATQKDSPPPSGWITLPELRAILQATPPAPLPEDFAVPKGYEVPDAVFHREFVEEVMRSAGKAIVLTGPPGRGKSTYLSALCDTFAEKDIPTVRHHYFLSTTERGRDRVHSHVVEESIRSQIKRFHPNVPSTSGSLRALLEAAASHYKSLDKSFVLILDGLDHVWRIHAGDKQPLEDLFSQLVPCPENLVLLVGTQPVDDTQLPADLLVAAPRANWKMLPPMSGDAVLSYLQQAVQAGRLSTRFEPVELEEPEPRGEESKVETSRASAVYEAAIEQELQSAAAALRARTNGHPLHVIYATSALVLAGGKVTRWDVEQLTGDLSQEAKFYYGSLWERLSPSSKDALRLVCTFPFFWPRTAFAEIATAMGLAAPEIEKVAHMLHSSAAGLKVFHESLAVYVRSTDGYSNRIAELRPQVANWLETLAPDALRVNWLWTIQAQLGDPGNLIAGLTRDWVLQRLEEGYPQSLFDTLITDAVTAALDRAEFAQAYRLQHLKDRMIEGSKYQMPDEDMARLASYTWMLAPDDGVIQEIVASRHETEIELVAALGLALQLRGDHIVAEMCGEETLRRFRGASRFSSQYATGSGLDAFRFLAGAFAQLGAVGNTPEWLKQLATRAHPEWWLPCVRLMAAEGQLDELMSLAASMGDGWRKHVVSDACLRAAAQVNVSIVERPDFKELSTTPFVAAIRAGCTRSVTPLSADIPIDWLELDYRKRRVGLARLVHHWFFSTVHLSFCMAAEAQTEFSIVRAPIYADRENITDFLNALSGVATQVANRWWRGEFVDFHDLYELLEPLEYRHFRQSYDWQSSADDFRAALHRVACDVRLGSILLGHDVEADLTEATLFASRTFKWFDAVSFREQYAFGRLTKMSHEAAATFVRSQHELFDAEVRQETSVHLQTPLQLCGIAVAHGLEDPARKLCRQTWELATGFSHRKDPTLSKTLDAIGFLVDHAPEAARQLLAQVASQVHSVLDYTDGSGTRHVLAEADVLLAKLAPAALVTKYEEHLSAGQWTAAENSLSAYIEQGVKSGWQLDALMRTGLHPNVGNVLQRLSKEGIPGAAERLQELIAHGGWDIGVLDREEHPRSNTDRKPFDGDVSAFEPEQLEALLDRLSGRGYDDEAVLQDWYRYWEGNGQGKRLIEALDVPLLSARGLGRGLLHMSGHAFHTRRKMSGLRAAWKYLVEAQINSGGWMNFMEGEEKTLARLDLVAKHYPKRCDEFVSETTYSMFGEPERPRLAPGEAMVYFYAKQKRIDEAVAFAQVMVDCVLEDTRTLPLTIPCWGVELATADLQEE</sequence>
<evidence type="ECO:0000313" key="2">
    <source>
        <dbReference type="EMBL" id="BAN54848.1"/>
    </source>
</evidence>
<evidence type="ECO:0000259" key="1">
    <source>
        <dbReference type="PROSITE" id="PS50837"/>
    </source>
</evidence>
<evidence type="ECO:0000313" key="3">
    <source>
        <dbReference type="Proteomes" id="UP000016702"/>
    </source>
</evidence>
<dbReference type="Gene3D" id="3.40.50.300">
    <property type="entry name" value="P-loop containing nucleotide triphosphate hydrolases"/>
    <property type="match status" value="1"/>
</dbReference>
<dbReference type="InterPro" id="IPR007111">
    <property type="entry name" value="NACHT_NTPase"/>
</dbReference>
<organism evidence="2 3">
    <name type="scientific">Pseudomonas putida NBRC 14164</name>
    <dbReference type="NCBI Taxonomy" id="1211579"/>
    <lineage>
        <taxon>Bacteria</taxon>
        <taxon>Pseudomonadati</taxon>
        <taxon>Pseudomonadota</taxon>
        <taxon>Gammaproteobacteria</taxon>
        <taxon>Pseudomonadales</taxon>
        <taxon>Pseudomonadaceae</taxon>
        <taxon>Pseudomonas</taxon>
    </lineage>
</organism>
<gene>
    <name evidence="2" type="ORF">PP4_29950</name>
</gene>
<dbReference type="Proteomes" id="UP000016702">
    <property type="component" value="Chromosome"/>
</dbReference>
<dbReference type="PROSITE" id="PS50837">
    <property type="entry name" value="NACHT"/>
    <property type="match status" value="1"/>
</dbReference>
<dbReference type="SUPFAM" id="SSF52540">
    <property type="entry name" value="P-loop containing nucleoside triphosphate hydrolases"/>
    <property type="match status" value="1"/>
</dbReference>
<protein>
    <recommendedName>
        <fullName evidence="1">NACHT domain-containing protein</fullName>
    </recommendedName>
</protein>